<gene>
    <name evidence="2" type="ORF">FJU11_15690</name>
</gene>
<evidence type="ECO:0000313" key="3">
    <source>
        <dbReference type="Proteomes" id="UP000320314"/>
    </source>
</evidence>
<dbReference type="OrthoDB" id="3870305at2"/>
<keyword evidence="1" id="KW-0812">Transmembrane</keyword>
<accession>A0A506TZS1</accession>
<sequence length="158" mass="16409">MGFGVLVGFTPFAAFAVVEKLAGILPGLASGLAVSVVLASRSAIRHRTVDLLEAGSAVMFAGLLLVALGRHAAWSVWEVRFYVDGGLALLVFLSVLVRRPFTMQHGKRIASAAVVQSAGFRRHNGILSAAWGCAFAGLAGVDLMMTANPPCRTAAASS</sequence>
<dbReference type="RefSeq" id="WP_141168023.1">
    <property type="nucleotide sequence ID" value="NZ_VHLH01000034.1"/>
</dbReference>
<reference evidence="2 3" key="1">
    <citation type="submission" date="2019-06" db="EMBL/GenBank/DDBJ databases">
        <authorList>
            <person name="Li M."/>
        </authorList>
    </citation>
    <scope>NUCLEOTIDE SEQUENCE [LARGE SCALE GENOMIC DNA]</scope>
    <source>
        <strain evidence="2 3">BGMRC6574</strain>
    </source>
</reference>
<feature type="transmembrane region" description="Helical" evidence="1">
    <location>
        <begin position="51"/>
        <end position="73"/>
    </location>
</feature>
<keyword evidence="1" id="KW-0472">Membrane</keyword>
<dbReference type="AlphaFoldDB" id="A0A506TZS1"/>
<evidence type="ECO:0000256" key="1">
    <source>
        <dbReference type="SAM" id="Phobius"/>
    </source>
</evidence>
<feature type="transmembrane region" description="Helical" evidence="1">
    <location>
        <begin position="79"/>
        <end position="97"/>
    </location>
</feature>
<keyword evidence="3" id="KW-1185">Reference proteome</keyword>
<proteinExistence type="predicted"/>
<keyword evidence="1" id="KW-1133">Transmembrane helix</keyword>
<protein>
    <submittedName>
        <fullName evidence="2">Uncharacterized protein</fullName>
    </submittedName>
</protein>
<name>A0A506TZS1_9HYPH</name>
<comment type="caution">
    <text evidence="2">The sequence shown here is derived from an EMBL/GenBank/DDBJ whole genome shotgun (WGS) entry which is preliminary data.</text>
</comment>
<evidence type="ECO:0000313" key="2">
    <source>
        <dbReference type="EMBL" id="TPW26225.1"/>
    </source>
</evidence>
<dbReference type="EMBL" id="VHLH01000034">
    <property type="protein sequence ID" value="TPW26225.1"/>
    <property type="molecule type" value="Genomic_DNA"/>
</dbReference>
<dbReference type="Proteomes" id="UP000320314">
    <property type="component" value="Unassembled WGS sequence"/>
</dbReference>
<organism evidence="2 3">
    <name type="scientific">Pararhizobium mangrovi</name>
    <dbReference type="NCBI Taxonomy" id="2590452"/>
    <lineage>
        <taxon>Bacteria</taxon>
        <taxon>Pseudomonadati</taxon>
        <taxon>Pseudomonadota</taxon>
        <taxon>Alphaproteobacteria</taxon>
        <taxon>Hyphomicrobiales</taxon>
        <taxon>Rhizobiaceae</taxon>
        <taxon>Rhizobium/Agrobacterium group</taxon>
        <taxon>Pararhizobium</taxon>
    </lineage>
</organism>
<feature type="transmembrane region" description="Helical" evidence="1">
    <location>
        <begin position="12"/>
        <end position="39"/>
    </location>
</feature>